<evidence type="ECO:0000256" key="14">
    <source>
        <dbReference type="ARBA" id="ARBA00041592"/>
    </source>
</evidence>
<protein>
    <recommendedName>
        <fullName evidence="13">8-oxo-dGTP diphosphatase</fullName>
        <ecNumber evidence="12">3.6.1.55</ecNumber>
    </recommendedName>
    <alternativeName>
        <fullName evidence="16">7,8-dihydro-8-oxoguanine-triphosphatase</fullName>
    </alternativeName>
    <alternativeName>
        <fullName evidence="15">Mutator protein MutT</fullName>
    </alternativeName>
    <alternativeName>
        <fullName evidence="14">dGTP pyrophosphohydrolase</fullName>
    </alternativeName>
</protein>
<dbReference type="PANTHER" id="PTHR47707">
    <property type="entry name" value="8-OXO-DGTP DIPHOSPHATASE"/>
    <property type="match status" value="1"/>
</dbReference>
<evidence type="ECO:0000259" key="18">
    <source>
        <dbReference type="PROSITE" id="PS51462"/>
    </source>
</evidence>
<accession>A0ABN1C590</accession>
<comment type="catalytic activity">
    <reaction evidence="10">
        <text>8-oxo-dGTP + H2O = 8-oxo-dGMP + diphosphate + H(+)</text>
        <dbReference type="Rhea" id="RHEA:31575"/>
        <dbReference type="ChEBI" id="CHEBI:15377"/>
        <dbReference type="ChEBI" id="CHEBI:15378"/>
        <dbReference type="ChEBI" id="CHEBI:33019"/>
        <dbReference type="ChEBI" id="CHEBI:63224"/>
        <dbReference type="ChEBI" id="CHEBI:77896"/>
        <dbReference type="EC" id="3.6.1.55"/>
    </reaction>
</comment>
<comment type="caution">
    <text evidence="19">The sequence shown here is derived from an EMBL/GenBank/DDBJ whole genome shotgun (WGS) entry which is preliminary data.</text>
</comment>
<evidence type="ECO:0000256" key="16">
    <source>
        <dbReference type="ARBA" id="ARBA00042798"/>
    </source>
</evidence>
<evidence type="ECO:0000313" key="20">
    <source>
        <dbReference type="Proteomes" id="UP001501706"/>
    </source>
</evidence>
<dbReference type="InterPro" id="IPR047127">
    <property type="entry name" value="MutT-like"/>
</dbReference>
<dbReference type="PANTHER" id="PTHR47707:SF1">
    <property type="entry name" value="NUDIX HYDROLASE FAMILY PROTEIN"/>
    <property type="match status" value="1"/>
</dbReference>
<dbReference type="Pfam" id="PF02581">
    <property type="entry name" value="TMP-TENI"/>
    <property type="match status" value="1"/>
</dbReference>
<keyword evidence="4" id="KW-0235">DNA replication</keyword>
<dbReference type="EMBL" id="BAAAEN010000011">
    <property type="protein sequence ID" value="GAA0511702.1"/>
    <property type="molecule type" value="Genomic_DNA"/>
</dbReference>
<dbReference type="InterPro" id="IPR036206">
    <property type="entry name" value="ThiamineP_synth_sf"/>
</dbReference>
<dbReference type="GO" id="GO:0016787">
    <property type="term" value="F:hydrolase activity"/>
    <property type="evidence" value="ECO:0007669"/>
    <property type="project" value="UniProtKB-KW"/>
</dbReference>
<dbReference type="SUPFAM" id="SSF51391">
    <property type="entry name" value="Thiamin phosphate synthase"/>
    <property type="match status" value="1"/>
</dbReference>
<evidence type="ECO:0000256" key="17">
    <source>
        <dbReference type="RuleBase" id="RU003476"/>
    </source>
</evidence>
<dbReference type="CDD" id="cd03425">
    <property type="entry name" value="NUDIX_MutT_NudA_like"/>
    <property type="match status" value="1"/>
</dbReference>
<dbReference type="CDD" id="cd00564">
    <property type="entry name" value="TMP_TenI"/>
    <property type="match status" value="1"/>
</dbReference>
<evidence type="ECO:0000256" key="15">
    <source>
        <dbReference type="ARBA" id="ARBA00041979"/>
    </source>
</evidence>
<evidence type="ECO:0000256" key="2">
    <source>
        <dbReference type="ARBA" id="ARBA00005582"/>
    </source>
</evidence>
<evidence type="ECO:0000256" key="10">
    <source>
        <dbReference type="ARBA" id="ARBA00035861"/>
    </source>
</evidence>
<dbReference type="Gene3D" id="3.90.79.10">
    <property type="entry name" value="Nucleoside Triphosphate Pyrophosphohydrolase"/>
    <property type="match status" value="1"/>
</dbReference>
<dbReference type="Pfam" id="PF00293">
    <property type="entry name" value="NUDIX"/>
    <property type="match status" value="1"/>
</dbReference>
<dbReference type="Proteomes" id="UP001501706">
    <property type="component" value="Unassembled WGS sequence"/>
</dbReference>
<evidence type="ECO:0000256" key="1">
    <source>
        <dbReference type="ARBA" id="ARBA00001946"/>
    </source>
</evidence>
<evidence type="ECO:0000256" key="6">
    <source>
        <dbReference type="ARBA" id="ARBA00022763"/>
    </source>
</evidence>
<keyword evidence="9" id="KW-0234">DNA repair</keyword>
<evidence type="ECO:0000256" key="11">
    <source>
        <dbReference type="ARBA" id="ARBA00036904"/>
    </source>
</evidence>
<dbReference type="PROSITE" id="PS00893">
    <property type="entry name" value="NUDIX_BOX"/>
    <property type="match status" value="1"/>
</dbReference>
<dbReference type="InterPro" id="IPR022998">
    <property type="entry name" value="ThiamineP_synth_TenI"/>
</dbReference>
<evidence type="ECO:0000256" key="9">
    <source>
        <dbReference type="ARBA" id="ARBA00023204"/>
    </source>
</evidence>
<evidence type="ECO:0000256" key="8">
    <source>
        <dbReference type="ARBA" id="ARBA00022842"/>
    </source>
</evidence>
<evidence type="ECO:0000256" key="3">
    <source>
        <dbReference type="ARBA" id="ARBA00022457"/>
    </source>
</evidence>
<keyword evidence="6" id="KW-0227">DNA damage</keyword>
<dbReference type="InterPro" id="IPR013785">
    <property type="entry name" value="Aldolase_TIM"/>
</dbReference>
<dbReference type="InterPro" id="IPR020476">
    <property type="entry name" value="Nudix_hydrolase"/>
</dbReference>
<dbReference type="InterPro" id="IPR015797">
    <property type="entry name" value="NUDIX_hydrolase-like_dom_sf"/>
</dbReference>
<comment type="similarity">
    <text evidence="2 17">Belongs to the Nudix hydrolase family.</text>
</comment>
<feature type="domain" description="Nudix hydrolase" evidence="18">
    <location>
        <begin position="8"/>
        <end position="135"/>
    </location>
</feature>
<keyword evidence="3" id="KW-0515">Mutator protein</keyword>
<dbReference type="PRINTS" id="PR00502">
    <property type="entry name" value="NUDIXFAMILY"/>
</dbReference>
<gene>
    <name evidence="19" type="ORF">GCM10009097_31260</name>
</gene>
<proteinExistence type="inferred from homology"/>
<dbReference type="SUPFAM" id="SSF55811">
    <property type="entry name" value="Nudix"/>
    <property type="match status" value="1"/>
</dbReference>
<dbReference type="Gene3D" id="3.20.20.70">
    <property type="entry name" value="Aldolase class I"/>
    <property type="match status" value="1"/>
</dbReference>
<organism evidence="19 20">
    <name type="scientific">Pigmentiphaga daeguensis</name>
    <dbReference type="NCBI Taxonomy" id="414049"/>
    <lineage>
        <taxon>Bacteria</taxon>
        <taxon>Pseudomonadati</taxon>
        <taxon>Pseudomonadota</taxon>
        <taxon>Betaproteobacteria</taxon>
        <taxon>Burkholderiales</taxon>
        <taxon>Alcaligenaceae</taxon>
        <taxon>Pigmentiphaga</taxon>
    </lineage>
</organism>
<keyword evidence="20" id="KW-1185">Reference proteome</keyword>
<dbReference type="InterPro" id="IPR000086">
    <property type="entry name" value="NUDIX_hydrolase_dom"/>
</dbReference>
<evidence type="ECO:0000313" key="19">
    <source>
        <dbReference type="EMBL" id="GAA0511702.1"/>
    </source>
</evidence>
<dbReference type="InterPro" id="IPR020084">
    <property type="entry name" value="NUDIX_hydrolase_CS"/>
</dbReference>
<reference evidence="19 20" key="1">
    <citation type="journal article" date="2019" name="Int. J. Syst. Evol. Microbiol.">
        <title>The Global Catalogue of Microorganisms (GCM) 10K type strain sequencing project: providing services to taxonomists for standard genome sequencing and annotation.</title>
        <authorList>
            <consortium name="The Broad Institute Genomics Platform"/>
            <consortium name="The Broad Institute Genome Sequencing Center for Infectious Disease"/>
            <person name="Wu L."/>
            <person name="Ma J."/>
        </authorList>
    </citation>
    <scope>NUCLEOTIDE SEQUENCE [LARGE SCALE GENOMIC DNA]</scope>
    <source>
        <strain evidence="19 20">JCM 14330</strain>
    </source>
</reference>
<evidence type="ECO:0000256" key="7">
    <source>
        <dbReference type="ARBA" id="ARBA00022801"/>
    </source>
</evidence>
<evidence type="ECO:0000256" key="4">
    <source>
        <dbReference type="ARBA" id="ARBA00022705"/>
    </source>
</evidence>
<comment type="catalytic activity">
    <reaction evidence="11">
        <text>8-oxo-GTP + H2O = 8-oxo-GMP + diphosphate + H(+)</text>
        <dbReference type="Rhea" id="RHEA:67616"/>
        <dbReference type="ChEBI" id="CHEBI:15377"/>
        <dbReference type="ChEBI" id="CHEBI:15378"/>
        <dbReference type="ChEBI" id="CHEBI:33019"/>
        <dbReference type="ChEBI" id="CHEBI:143553"/>
        <dbReference type="ChEBI" id="CHEBI:145694"/>
    </reaction>
</comment>
<evidence type="ECO:0000256" key="12">
    <source>
        <dbReference type="ARBA" id="ARBA00038905"/>
    </source>
</evidence>
<evidence type="ECO:0000256" key="5">
    <source>
        <dbReference type="ARBA" id="ARBA00022723"/>
    </source>
</evidence>
<evidence type="ECO:0000256" key="13">
    <source>
        <dbReference type="ARBA" id="ARBA00040794"/>
    </source>
</evidence>
<dbReference type="EC" id="3.6.1.55" evidence="12"/>
<keyword evidence="7 17" id="KW-0378">Hydrolase</keyword>
<comment type="cofactor">
    <cofactor evidence="1">
        <name>Mg(2+)</name>
        <dbReference type="ChEBI" id="CHEBI:18420"/>
    </cofactor>
</comment>
<sequence length="376" mass="40151">MGSLGSGVKVVDVAVGVMLRPDGSLLLGQRPEGKPYAGWWELPGGKLEPGETILQALTRELKEELGVTVLESSTWVTHVHAYSHATVRLYFCRVTRWEGEPRGLESQALQWGRIRDASEAEMQAARRDHGERLKALEARIARGEQPTDLETAQARAQSPEDALGLALEPRIGPLLPATLPPLRWLHVPDTYAITHIGSPGNVDAFLRRLDAALASGLKLVQFREPDWPGGAADDALRQVLKQVVARARPAGARVLVNSAHPRDWIADADGVHLRAADVPAQRPKLPPGAMLGVSAHNAAELERARQLDADFAVLAPVLPTRSHPGQPGLGWETFGTLALHAGLPVLALGGQSADTRATALAHGAHGIAGISGFWGG</sequence>
<keyword evidence="8" id="KW-0460">Magnesium</keyword>
<name>A0ABN1C590_9BURK</name>
<keyword evidence="5" id="KW-0479">Metal-binding</keyword>
<dbReference type="PROSITE" id="PS51462">
    <property type="entry name" value="NUDIX"/>
    <property type="match status" value="1"/>
</dbReference>